<evidence type="ECO:0000256" key="1">
    <source>
        <dbReference type="ARBA" id="ARBA00010838"/>
    </source>
</evidence>
<dbReference type="SUPFAM" id="SSF51445">
    <property type="entry name" value="(Trans)glycosidases"/>
    <property type="match status" value="1"/>
</dbReference>
<dbReference type="PANTHER" id="PTHR10353:SF209">
    <property type="entry name" value="GALACTOLIPID GALACTOSYLTRANSFERASE SFR2, CHLOROPLASTIC"/>
    <property type="match status" value="1"/>
</dbReference>
<organism evidence="7 8">
    <name type="scientific">candidate division WWE3 bacterium CG_4_9_14_0_2_um_filter_48_10</name>
    <dbReference type="NCBI Taxonomy" id="1975078"/>
    <lineage>
        <taxon>Bacteria</taxon>
        <taxon>Katanobacteria</taxon>
    </lineage>
</organism>
<dbReference type="PROSITE" id="PS00653">
    <property type="entry name" value="GLYCOSYL_HYDROL_F1_2"/>
    <property type="match status" value="1"/>
</dbReference>
<dbReference type="InterPro" id="IPR018120">
    <property type="entry name" value="Glyco_hydro_1_AS"/>
</dbReference>
<name>A0A2M8EIX2_UNCKA</name>
<reference evidence="8" key="1">
    <citation type="submission" date="2017-09" db="EMBL/GenBank/DDBJ databases">
        <title>Depth-based differentiation of microbial function through sediment-hosted aquifers and enrichment of novel symbionts in the deep terrestrial subsurface.</title>
        <authorList>
            <person name="Probst A.J."/>
            <person name="Ladd B."/>
            <person name="Jarett J.K."/>
            <person name="Geller-Mcgrath D.E."/>
            <person name="Sieber C.M.K."/>
            <person name="Emerson J.B."/>
            <person name="Anantharaman K."/>
            <person name="Thomas B.C."/>
            <person name="Malmstrom R."/>
            <person name="Stieglmeier M."/>
            <person name="Klingl A."/>
            <person name="Woyke T."/>
            <person name="Ryan C.M."/>
            <person name="Banfield J.F."/>
        </authorList>
    </citation>
    <scope>NUCLEOTIDE SEQUENCE [LARGE SCALE GENOMIC DNA]</scope>
</reference>
<dbReference type="InterPro" id="IPR001360">
    <property type="entry name" value="Glyco_hydro_1"/>
</dbReference>
<dbReference type="GO" id="GO:0008422">
    <property type="term" value="F:beta-glucosidase activity"/>
    <property type="evidence" value="ECO:0007669"/>
    <property type="project" value="TreeGrafter"/>
</dbReference>
<dbReference type="Proteomes" id="UP000228781">
    <property type="component" value="Unassembled WGS sequence"/>
</dbReference>
<comment type="caution">
    <text evidence="7">The sequence shown here is derived from an EMBL/GenBank/DDBJ whole genome shotgun (WGS) entry which is preliminary data.</text>
</comment>
<accession>A0A2M8EIX2</accession>
<keyword evidence="3 6" id="KW-0326">Glycosidase</keyword>
<gene>
    <name evidence="7" type="ORF">CO059_01975</name>
</gene>
<comment type="similarity">
    <text evidence="1 5">Belongs to the glycosyl hydrolase 1 family.</text>
</comment>
<feature type="active site" description="Nucleophile" evidence="4">
    <location>
        <position position="294"/>
    </location>
</feature>
<evidence type="ECO:0000256" key="5">
    <source>
        <dbReference type="RuleBase" id="RU003690"/>
    </source>
</evidence>
<evidence type="ECO:0000313" key="7">
    <source>
        <dbReference type="EMBL" id="PJC22699.1"/>
    </source>
</evidence>
<dbReference type="Gene3D" id="3.20.20.80">
    <property type="entry name" value="Glycosidases"/>
    <property type="match status" value="2"/>
</dbReference>
<evidence type="ECO:0000256" key="4">
    <source>
        <dbReference type="PROSITE-ProRule" id="PRU10055"/>
    </source>
</evidence>
<sequence>MEVEIKPKKFPKGFLWGSATSAYQVEGGNKNSDWEHWKVKAGRACDHYHRFEEDFDLAQSLNQNAHRFSIEWARIEPEKGEFDEQEVEHYRKVIKALRQRGIRPLVTLHHFTNPLWVAERGGWENPSTVGHFESYVRYIVTQLADLCDFWITINEPYIILSAGYLWGNWPPEKRNPLAAFKAEKNLMRAHRGAYQIIHTIQPKARVGIAHSLASIRLPLRTWYSSFWERAIVDRAGPQDFIGVNYYRSTSPITFKPFGFRSLPRSDTGWEIYPEGLYRILHDLKKFNLPIYITENGIADAKDEKRANFISDHLVSVWRALQEGVDVKGYFYWSLLDNFEWAWGFGPRFGLIEVDYETMKRTIRSSAQIYARIAEKNTLE</sequence>
<keyword evidence="2 6" id="KW-0378">Hydrolase</keyword>
<evidence type="ECO:0000256" key="3">
    <source>
        <dbReference type="ARBA" id="ARBA00023295"/>
    </source>
</evidence>
<dbReference type="PRINTS" id="PR00131">
    <property type="entry name" value="GLHYDRLASE1"/>
</dbReference>
<dbReference type="Pfam" id="PF00232">
    <property type="entry name" value="Glyco_hydro_1"/>
    <property type="match status" value="2"/>
</dbReference>
<evidence type="ECO:0000313" key="8">
    <source>
        <dbReference type="Proteomes" id="UP000228781"/>
    </source>
</evidence>
<dbReference type="PROSITE" id="PS00572">
    <property type="entry name" value="GLYCOSYL_HYDROL_F1_1"/>
    <property type="match status" value="1"/>
</dbReference>
<dbReference type="InterPro" id="IPR017853">
    <property type="entry name" value="GH"/>
</dbReference>
<evidence type="ECO:0000256" key="6">
    <source>
        <dbReference type="RuleBase" id="RU004468"/>
    </source>
</evidence>
<dbReference type="EMBL" id="PFSK01000025">
    <property type="protein sequence ID" value="PJC22699.1"/>
    <property type="molecule type" value="Genomic_DNA"/>
</dbReference>
<dbReference type="PANTHER" id="PTHR10353">
    <property type="entry name" value="GLYCOSYL HYDROLASE"/>
    <property type="match status" value="1"/>
</dbReference>
<dbReference type="InterPro" id="IPR033132">
    <property type="entry name" value="GH_1_N_CS"/>
</dbReference>
<dbReference type="AlphaFoldDB" id="A0A2M8EIX2"/>
<dbReference type="GO" id="GO:0005975">
    <property type="term" value="P:carbohydrate metabolic process"/>
    <property type="evidence" value="ECO:0007669"/>
    <property type="project" value="InterPro"/>
</dbReference>
<protein>
    <submittedName>
        <fullName evidence="7">Glycoside hydrolase family 1 protein</fullName>
    </submittedName>
</protein>
<evidence type="ECO:0000256" key="2">
    <source>
        <dbReference type="ARBA" id="ARBA00022801"/>
    </source>
</evidence>
<proteinExistence type="inferred from homology"/>